<keyword evidence="2" id="KW-1185">Reference proteome</keyword>
<evidence type="ECO:0000313" key="2">
    <source>
        <dbReference type="Proteomes" id="UP000032633"/>
    </source>
</evidence>
<reference evidence="1 2" key="1">
    <citation type="journal article" date="2015" name="J. Biotechnol.">
        <title>Complete genome sequence of Paenibacillus beijingensis 7188(T) (=DSM 24997(T)), a novel rhizobacterium from jujube garden soil.</title>
        <authorList>
            <person name="Kwak Y."/>
            <person name="Shin J.H."/>
        </authorList>
    </citation>
    <scope>NUCLEOTIDE SEQUENCE [LARGE SCALE GENOMIC DNA]</scope>
    <source>
        <strain evidence="1 2">DSM 24997</strain>
    </source>
</reference>
<dbReference type="STRING" id="1126833.VN24_16220"/>
<dbReference type="HOGENOM" id="CLU_2651007_0_0_9"/>
<name>A0A0D5NL06_9BACL</name>
<dbReference type="PATRIC" id="fig|1126833.4.peg.3552"/>
<dbReference type="KEGG" id="pbj:VN24_16220"/>
<evidence type="ECO:0000313" key="1">
    <source>
        <dbReference type="EMBL" id="AJY75815.1"/>
    </source>
</evidence>
<gene>
    <name evidence="1" type="ORF">VN24_16220</name>
</gene>
<protein>
    <submittedName>
        <fullName evidence="1">Uncharacterized protein</fullName>
    </submittedName>
</protein>
<organism evidence="1 2">
    <name type="scientific">Paenibacillus beijingensis</name>
    <dbReference type="NCBI Taxonomy" id="1126833"/>
    <lineage>
        <taxon>Bacteria</taxon>
        <taxon>Bacillati</taxon>
        <taxon>Bacillota</taxon>
        <taxon>Bacilli</taxon>
        <taxon>Bacillales</taxon>
        <taxon>Paenibacillaceae</taxon>
        <taxon>Paenibacillus</taxon>
    </lineage>
</organism>
<reference evidence="2" key="2">
    <citation type="submission" date="2015-03" db="EMBL/GenBank/DDBJ databases">
        <title>Genome sequence of Paenibacillus beijingensis strain DSM 24997T.</title>
        <authorList>
            <person name="Kwak Y."/>
            <person name="Shin J.-H."/>
        </authorList>
    </citation>
    <scope>NUCLEOTIDE SEQUENCE [LARGE SCALE GENOMIC DNA]</scope>
    <source>
        <strain evidence="2">DSM 24997</strain>
    </source>
</reference>
<proteinExistence type="predicted"/>
<dbReference type="EMBL" id="CP011058">
    <property type="protein sequence ID" value="AJY75815.1"/>
    <property type="molecule type" value="Genomic_DNA"/>
</dbReference>
<accession>A0A0D5NL06</accession>
<dbReference type="Proteomes" id="UP000032633">
    <property type="component" value="Chromosome"/>
</dbReference>
<dbReference type="AlphaFoldDB" id="A0A0D5NL06"/>
<sequence>MNDQVIEIMAVAKIVAGDGCRCLEMYVDAAIVYRVICTVFEKQFAALENRAGRHKKIFFNVIQHHLRWLTSNQTPL</sequence>